<dbReference type="EMBL" id="VCQV01000004">
    <property type="protein sequence ID" value="TWP38049.1"/>
    <property type="molecule type" value="Genomic_DNA"/>
</dbReference>
<dbReference type="Proteomes" id="UP000320244">
    <property type="component" value="Unassembled WGS sequence"/>
</dbReference>
<gene>
    <name evidence="5" type="ORF">FGL98_04915</name>
</gene>
<dbReference type="OrthoDB" id="9803968at2"/>
<sequence>MQGLMQARPLTIAHAFDRAERLFSHKTIATARSARTETVDYGTWAVGVRRLAAALDALAVPVGARVATFARNHQEHLDLYFAVPVTKRVLHTINIRQSSEQLRYIVDDAQDDVVFVDRELFATLWASAGDAASVRHWVIIPDGSDVELPPDPRIIHFADLVGRCEPCAGSFEANFGAADENLASGLCYTSGTTGRPKGVVYTHRSTMLHSLGVLVAGLIGMCERDVVMPVVPMFHANAWGLPYSAVLAGSKLVLPGSSLDPVHLLSLIEAERVTLTAAVPTVWLDALPHLEGHDLSSLRMVIGGGSAISPSLSEAYRTAIGIPVTHSWGMTEMSPTGVIGGTRSQHDGLAPEALVEVGAAQGQPMPLVNLRIVDLDTGVELPWNGTAIGELEACGPWVAAGYLHEEGEGAFTDDGWLRTGDIATIGPDGYVRLVDRIKDLIKSGGEWISSVQLESAIASHPAVVEAAVIGRPDPRWIERPVAYVVLKAGAWVSSEELLAHLAPQVAKWWIPDEFVLVESLPRTGTGKISKVQLRQGVQST</sequence>
<dbReference type="Pfam" id="PF00501">
    <property type="entry name" value="AMP-binding"/>
    <property type="match status" value="1"/>
</dbReference>
<feature type="domain" description="AMP-dependent synthetase/ligase" evidence="3">
    <location>
        <begin position="31"/>
        <end position="403"/>
    </location>
</feature>
<evidence type="ECO:0000313" key="6">
    <source>
        <dbReference type="Proteomes" id="UP000320244"/>
    </source>
</evidence>
<comment type="similarity">
    <text evidence="1">Belongs to the ATP-dependent AMP-binding enzyme family.</text>
</comment>
<dbReference type="Pfam" id="PF13193">
    <property type="entry name" value="AMP-binding_C"/>
    <property type="match status" value="1"/>
</dbReference>
<accession>A0A563E6X0</accession>
<protein>
    <submittedName>
        <fullName evidence="5">Long-chain fatty acid--CoA ligase</fullName>
    </submittedName>
</protein>
<keyword evidence="6" id="KW-1185">Reference proteome</keyword>
<comment type="caution">
    <text evidence="5">The sequence shown here is derived from an EMBL/GenBank/DDBJ whole genome shotgun (WGS) entry which is preliminary data.</text>
</comment>
<dbReference type="InterPro" id="IPR045851">
    <property type="entry name" value="AMP-bd_C_sf"/>
</dbReference>
<dbReference type="GO" id="GO:0016877">
    <property type="term" value="F:ligase activity, forming carbon-sulfur bonds"/>
    <property type="evidence" value="ECO:0007669"/>
    <property type="project" value="UniProtKB-ARBA"/>
</dbReference>
<evidence type="ECO:0000313" key="5">
    <source>
        <dbReference type="EMBL" id="TWP38049.1"/>
    </source>
</evidence>
<organism evidence="5 6">
    <name type="scientific">Leekyejoonella antrihumi</name>
    <dbReference type="NCBI Taxonomy" id="1660198"/>
    <lineage>
        <taxon>Bacteria</taxon>
        <taxon>Bacillati</taxon>
        <taxon>Actinomycetota</taxon>
        <taxon>Actinomycetes</taxon>
        <taxon>Micrococcales</taxon>
        <taxon>Dermacoccaceae</taxon>
        <taxon>Leekyejoonella</taxon>
    </lineage>
</organism>
<dbReference type="PANTHER" id="PTHR43767">
    <property type="entry name" value="LONG-CHAIN-FATTY-ACID--COA LIGASE"/>
    <property type="match status" value="1"/>
</dbReference>
<dbReference type="NCBIfam" id="NF004837">
    <property type="entry name" value="PRK06187.1"/>
    <property type="match status" value="1"/>
</dbReference>
<reference evidence="5 6" key="1">
    <citation type="submission" date="2019-05" db="EMBL/GenBank/DDBJ databases">
        <authorList>
            <person name="Lee S.D."/>
        </authorList>
    </citation>
    <scope>NUCLEOTIDE SEQUENCE [LARGE SCALE GENOMIC DNA]</scope>
    <source>
        <strain evidence="5 6">C5-26</strain>
    </source>
</reference>
<dbReference type="InterPro" id="IPR020845">
    <property type="entry name" value="AMP-binding_CS"/>
</dbReference>
<dbReference type="AlphaFoldDB" id="A0A563E6X0"/>
<dbReference type="Gene3D" id="3.40.50.12780">
    <property type="entry name" value="N-terminal domain of ligase-like"/>
    <property type="match status" value="1"/>
</dbReference>
<dbReference type="CDD" id="cd12119">
    <property type="entry name" value="ttLC_FACS_AlkK_like"/>
    <property type="match status" value="1"/>
</dbReference>
<dbReference type="FunFam" id="3.30.300.30:FF:000008">
    <property type="entry name" value="2,3-dihydroxybenzoate-AMP ligase"/>
    <property type="match status" value="1"/>
</dbReference>
<feature type="domain" description="AMP-binding enzyme C-terminal" evidence="4">
    <location>
        <begin position="453"/>
        <end position="527"/>
    </location>
</feature>
<evidence type="ECO:0000259" key="3">
    <source>
        <dbReference type="Pfam" id="PF00501"/>
    </source>
</evidence>
<proteinExistence type="inferred from homology"/>
<dbReference type="InterPro" id="IPR025110">
    <property type="entry name" value="AMP-bd_C"/>
</dbReference>
<name>A0A563E6X0_9MICO</name>
<dbReference type="InterPro" id="IPR042099">
    <property type="entry name" value="ANL_N_sf"/>
</dbReference>
<evidence type="ECO:0000256" key="1">
    <source>
        <dbReference type="ARBA" id="ARBA00006432"/>
    </source>
</evidence>
<evidence type="ECO:0000256" key="2">
    <source>
        <dbReference type="ARBA" id="ARBA00022598"/>
    </source>
</evidence>
<dbReference type="PROSITE" id="PS00455">
    <property type="entry name" value="AMP_BINDING"/>
    <property type="match status" value="1"/>
</dbReference>
<dbReference type="SUPFAM" id="SSF56801">
    <property type="entry name" value="Acetyl-CoA synthetase-like"/>
    <property type="match status" value="1"/>
</dbReference>
<reference evidence="5 6" key="2">
    <citation type="submission" date="2019-08" db="EMBL/GenBank/DDBJ databases">
        <title>Jejuicoccus antrihumi gen. nov., sp. nov., a new member of the family Dermacoccaceae isolated from a cave.</title>
        <authorList>
            <person name="Schumann P."/>
            <person name="Kim I.S."/>
        </authorList>
    </citation>
    <scope>NUCLEOTIDE SEQUENCE [LARGE SCALE GENOMIC DNA]</scope>
    <source>
        <strain evidence="5 6">C5-26</strain>
    </source>
</reference>
<dbReference type="Gene3D" id="3.30.300.30">
    <property type="match status" value="1"/>
</dbReference>
<dbReference type="PANTHER" id="PTHR43767:SF11">
    <property type="entry name" value="MEDIUM-CHAIN-FATTY-ACID--COA LIGASE"/>
    <property type="match status" value="1"/>
</dbReference>
<dbReference type="InterPro" id="IPR050237">
    <property type="entry name" value="ATP-dep_AMP-bd_enzyme"/>
</dbReference>
<dbReference type="InterPro" id="IPR000873">
    <property type="entry name" value="AMP-dep_synth/lig_dom"/>
</dbReference>
<keyword evidence="2 5" id="KW-0436">Ligase</keyword>
<evidence type="ECO:0000259" key="4">
    <source>
        <dbReference type="Pfam" id="PF13193"/>
    </source>
</evidence>